<reference evidence="2 3" key="1">
    <citation type="submission" date="2024-11" db="EMBL/GenBank/DDBJ databases">
        <authorList>
            <person name="Mikucki A.G."/>
            <person name="Kahler C.M."/>
        </authorList>
    </citation>
    <scope>NUCLEOTIDE SEQUENCE [LARGE SCALE GENOMIC DNA]</scope>
    <source>
        <strain evidence="2 3">EXNM717</strain>
    </source>
</reference>
<keyword evidence="3" id="KW-1185">Reference proteome</keyword>
<dbReference type="Proteomes" id="UP001621964">
    <property type="component" value="Unassembled WGS sequence"/>
</dbReference>
<proteinExistence type="predicted"/>
<dbReference type="RefSeq" id="WP_009174500.1">
    <property type="nucleotide sequence ID" value="NZ_JBJGEB010000004.1"/>
</dbReference>
<comment type="caution">
    <text evidence="2">The sequence shown here is derived from an EMBL/GenBank/DDBJ whole genome shotgun (WGS) entry which is preliminary data.</text>
</comment>
<dbReference type="EMBL" id="JBJGEB010000004">
    <property type="protein sequence ID" value="MFK7642008.1"/>
    <property type="molecule type" value="Genomic_DNA"/>
</dbReference>
<evidence type="ECO:0000256" key="1">
    <source>
        <dbReference type="SAM" id="Phobius"/>
    </source>
</evidence>
<name>A0ABW8Q4H4_9NEIS</name>
<keyword evidence="1" id="KW-0472">Membrane</keyword>
<accession>A0ABW8Q4H4</accession>
<evidence type="ECO:0000313" key="3">
    <source>
        <dbReference type="Proteomes" id="UP001621964"/>
    </source>
</evidence>
<organism evidence="2 3">
    <name type="scientific">Neisseria oralis</name>
    <dbReference type="NCBI Taxonomy" id="1107316"/>
    <lineage>
        <taxon>Bacteria</taxon>
        <taxon>Pseudomonadati</taxon>
        <taxon>Pseudomonadota</taxon>
        <taxon>Betaproteobacteria</taxon>
        <taxon>Neisseriales</taxon>
        <taxon>Neisseriaceae</taxon>
        <taxon>Neisseria</taxon>
    </lineage>
</organism>
<feature type="transmembrane region" description="Helical" evidence="1">
    <location>
        <begin position="36"/>
        <end position="59"/>
    </location>
</feature>
<keyword evidence="1" id="KW-0812">Transmembrane</keyword>
<sequence>MKLILLLASAMPSVIVSYLMLCRLNARKWSAASPEGWTYLFFLGGAIYTFYVAFVYGFMPTVGKFMMDIAACIYFGSRSLRVKKWQRWRGLKH</sequence>
<gene>
    <name evidence="2" type="ORF">ACI43T_05785</name>
</gene>
<keyword evidence="1" id="KW-1133">Transmembrane helix</keyword>
<protein>
    <submittedName>
        <fullName evidence="2">Uncharacterized protein</fullName>
    </submittedName>
</protein>
<evidence type="ECO:0000313" key="2">
    <source>
        <dbReference type="EMBL" id="MFK7642008.1"/>
    </source>
</evidence>